<sequence length="76" mass="8277">MTTALASTHSPVIDSSPDKPMWKVIIAGVVVATLLALGLVILVVLYLKKAREKAQNVGNKCHHIYEDFSGQKEETT</sequence>
<evidence type="ECO:0000313" key="3">
    <source>
        <dbReference type="Proteomes" id="UP000234681"/>
    </source>
</evidence>
<dbReference type="AlphaFoldDB" id="A6JIF9"/>
<keyword evidence="1" id="KW-0472">Membrane</keyword>
<evidence type="ECO:0000313" key="2">
    <source>
        <dbReference type="EMBL" id="EDM18923.1"/>
    </source>
</evidence>
<reference evidence="2 3" key="1">
    <citation type="submission" date="2005-09" db="EMBL/GenBank/DDBJ databases">
        <authorList>
            <person name="Mural R.J."/>
            <person name="Li P.W."/>
            <person name="Adams M.D."/>
            <person name="Amanatides P.G."/>
            <person name="Baden-Tillson H."/>
            <person name="Barnstead M."/>
            <person name="Chin S.H."/>
            <person name="Dew I."/>
            <person name="Evans C.A."/>
            <person name="Ferriera S."/>
            <person name="Flanigan M."/>
            <person name="Fosler C."/>
            <person name="Glodek A."/>
            <person name="Gu Z."/>
            <person name="Holt R.A."/>
            <person name="Jennings D."/>
            <person name="Kraft C.L."/>
            <person name="Lu F."/>
            <person name="Nguyen T."/>
            <person name="Nusskern D.R."/>
            <person name="Pfannkoch C.M."/>
            <person name="Sitter C."/>
            <person name="Sutton G.G."/>
            <person name="Venter J.C."/>
            <person name="Wang Z."/>
            <person name="Woodage T."/>
            <person name="Zheng X.H."/>
            <person name="Zhong F."/>
        </authorList>
    </citation>
    <scope>NUCLEOTIDE SEQUENCE [LARGE SCALE GENOMIC DNA]</scope>
    <source>
        <strain>BN</strain>
        <strain evidence="3">Sprague-Dawley</strain>
    </source>
</reference>
<accession>A6JIF9</accession>
<protein>
    <submittedName>
        <fullName evidence="2">RCG43656</fullName>
    </submittedName>
</protein>
<evidence type="ECO:0000256" key="1">
    <source>
        <dbReference type="SAM" id="Phobius"/>
    </source>
</evidence>
<dbReference type="EMBL" id="CH473987">
    <property type="protein sequence ID" value="EDM18923.1"/>
    <property type="molecule type" value="Genomic_DNA"/>
</dbReference>
<proteinExistence type="predicted"/>
<keyword evidence="1" id="KW-0812">Transmembrane</keyword>
<feature type="transmembrane region" description="Helical" evidence="1">
    <location>
        <begin position="24"/>
        <end position="47"/>
    </location>
</feature>
<keyword evidence="1" id="KW-1133">Transmembrane helix</keyword>
<dbReference type="Proteomes" id="UP000234681">
    <property type="component" value="Chromosome 9"/>
</dbReference>
<feature type="non-terminal residue" evidence="2">
    <location>
        <position position="76"/>
    </location>
</feature>
<gene>
    <name evidence="2" type="ORF">rCG_43656</name>
</gene>
<organism evidence="2 3">
    <name type="scientific">Rattus norvegicus</name>
    <name type="common">Rat</name>
    <dbReference type="NCBI Taxonomy" id="10116"/>
    <lineage>
        <taxon>Eukaryota</taxon>
        <taxon>Metazoa</taxon>
        <taxon>Chordata</taxon>
        <taxon>Craniata</taxon>
        <taxon>Vertebrata</taxon>
        <taxon>Euteleostomi</taxon>
        <taxon>Mammalia</taxon>
        <taxon>Eutheria</taxon>
        <taxon>Euarchontoglires</taxon>
        <taxon>Glires</taxon>
        <taxon>Rodentia</taxon>
        <taxon>Myomorpha</taxon>
        <taxon>Muroidea</taxon>
        <taxon>Muridae</taxon>
        <taxon>Murinae</taxon>
        <taxon>Rattus</taxon>
    </lineage>
</organism>
<name>A6JIF9_RAT</name>